<comment type="PTM">
    <text evidence="10">Binds 1 heme group per subunit.</text>
</comment>
<evidence type="ECO:0000256" key="10">
    <source>
        <dbReference type="RuleBase" id="RU004427"/>
    </source>
</evidence>
<proteinExistence type="inferred from homology"/>
<feature type="domain" description="Cytochrome c" evidence="11">
    <location>
        <begin position="6"/>
        <end position="107"/>
    </location>
</feature>
<comment type="similarity">
    <text evidence="2 9">Belongs to the cytochrome c family.</text>
</comment>
<dbReference type="GO" id="GO:0046872">
    <property type="term" value="F:metal ion binding"/>
    <property type="evidence" value="ECO:0007669"/>
    <property type="project" value="UniProtKB-KW"/>
</dbReference>
<dbReference type="GO" id="GO:0009055">
    <property type="term" value="F:electron transfer activity"/>
    <property type="evidence" value="ECO:0007669"/>
    <property type="project" value="InterPro"/>
</dbReference>
<dbReference type="InterPro" id="IPR002327">
    <property type="entry name" value="Cyt_c_1A/1B"/>
</dbReference>
<evidence type="ECO:0000256" key="5">
    <source>
        <dbReference type="ARBA" id="ARBA00022723"/>
    </source>
</evidence>
<dbReference type="Gene3D" id="1.10.760.10">
    <property type="entry name" value="Cytochrome c-like domain"/>
    <property type="match status" value="1"/>
</dbReference>
<dbReference type="InterPro" id="IPR036909">
    <property type="entry name" value="Cyt_c-like_dom_sf"/>
</dbReference>
<sequence>MSIPVGDPERGKRLFIQRCAHCHTVDKGAVHKSGPNLHGIFGQKAGRAPGYDYTPENRSKDVTWTEETLFAYLLEPQKYIPGTKMIFIGLKKETDRADLIAYLKQATS</sequence>
<evidence type="ECO:0000313" key="12">
    <source>
        <dbReference type="EMBL" id="TPP57118.1"/>
    </source>
</evidence>
<gene>
    <name evidence="12" type="ORF">FGIG_04631</name>
</gene>
<comment type="caution">
    <text evidence="12">The sequence shown here is derived from an EMBL/GenBank/DDBJ whole genome shotgun (WGS) entry which is preliminary data.</text>
</comment>
<keyword evidence="3 10" id="KW-0813">Transport</keyword>
<organism evidence="12 13">
    <name type="scientific">Fasciola gigantica</name>
    <name type="common">Giant liver fluke</name>
    <dbReference type="NCBI Taxonomy" id="46835"/>
    <lineage>
        <taxon>Eukaryota</taxon>
        <taxon>Metazoa</taxon>
        <taxon>Spiralia</taxon>
        <taxon>Lophotrochozoa</taxon>
        <taxon>Platyhelminthes</taxon>
        <taxon>Trematoda</taxon>
        <taxon>Digenea</taxon>
        <taxon>Plagiorchiida</taxon>
        <taxon>Echinostomata</taxon>
        <taxon>Echinostomatoidea</taxon>
        <taxon>Fasciolidae</taxon>
        <taxon>Fasciola</taxon>
    </lineage>
</organism>
<keyword evidence="6 10" id="KW-0249">Electron transport</keyword>
<dbReference type="GO" id="GO:0005758">
    <property type="term" value="C:mitochondrial intermembrane space"/>
    <property type="evidence" value="ECO:0007669"/>
    <property type="project" value="UniProtKB-SubCell"/>
</dbReference>
<comment type="function">
    <text evidence="10">Electron carrier protein. The oxidized form of the cytochrome c heme group can accept an electron from the heme group of the cytochrome c1 subunit of cytochrome reductase. Cytochrome c then transfers this electron to the cytochrome oxidase complex, the final protein carrier in the mitochondrial electron-transport chain.</text>
</comment>
<keyword evidence="13" id="KW-1185">Reference proteome</keyword>
<evidence type="ECO:0000256" key="6">
    <source>
        <dbReference type="ARBA" id="ARBA00022982"/>
    </source>
</evidence>
<dbReference type="OrthoDB" id="449280at2759"/>
<evidence type="ECO:0000259" key="11">
    <source>
        <dbReference type="PROSITE" id="PS51007"/>
    </source>
</evidence>
<dbReference type="Pfam" id="PF00034">
    <property type="entry name" value="Cytochrom_C"/>
    <property type="match status" value="1"/>
</dbReference>
<dbReference type="PANTHER" id="PTHR11961">
    <property type="entry name" value="CYTOCHROME C"/>
    <property type="match status" value="1"/>
</dbReference>
<dbReference type="EMBL" id="SUNJ01013634">
    <property type="protein sequence ID" value="TPP57118.1"/>
    <property type="molecule type" value="Genomic_DNA"/>
</dbReference>
<accession>A0A504YEX0</accession>
<dbReference type="STRING" id="46835.A0A504YEX0"/>
<evidence type="ECO:0000256" key="8">
    <source>
        <dbReference type="PROSITE-ProRule" id="PRU00433"/>
    </source>
</evidence>
<evidence type="ECO:0000256" key="7">
    <source>
        <dbReference type="ARBA" id="ARBA00023004"/>
    </source>
</evidence>
<evidence type="ECO:0000313" key="13">
    <source>
        <dbReference type="Proteomes" id="UP000316759"/>
    </source>
</evidence>
<keyword evidence="10" id="KW-0679">Respiratory chain</keyword>
<keyword evidence="7 8" id="KW-0408">Iron</keyword>
<dbReference type="Proteomes" id="UP000316759">
    <property type="component" value="Unassembled WGS sequence"/>
</dbReference>
<evidence type="ECO:0000256" key="9">
    <source>
        <dbReference type="RuleBase" id="RU004426"/>
    </source>
</evidence>
<evidence type="ECO:0000256" key="4">
    <source>
        <dbReference type="ARBA" id="ARBA00022617"/>
    </source>
</evidence>
<dbReference type="GO" id="GO:0020037">
    <property type="term" value="F:heme binding"/>
    <property type="evidence" value="ECO:0007669"/>
    <property type="project" value="InterPro"/>
</dbReference>
<evidence type="ECO:0000256" key="3">
    <source>
        <dbReference type="ARBA" id="ARBA00022448"/>
    </source>
</evidence>
<name>A0A504YEX0_FASGI</name>
<dbReference type="SUPFAM" id="SSF46626">
    <property type="entry name" value="Cytochrome c"/>
    <property type="match status" value="1"/>
</dbReference>
<protein>
    <submittedName>
        <fullName evidence="12">Mitochondrial cytochrome c</fullName>
    </submittedName>
</protein>
<dbReference type="PRINTS" id="PR00604">
    <property type="entry name" value="CYTCHRMECIAB"/>
</dbReference>
<evidence type="ECO:0000256" key="1">
    <source>
        <dbReference type="ARBA" id="ARBA00004569"/>
    </source>
</evidence>
<dbReference type="FunFam" id="1.10.760.10:FF:000001">
    <property type="entry name" value="Cytochrome c iso-1"/>
    <property type="match status" value="1"/>
</dbReference>
<dbReference type="AlphaFoldDB" id="A0A504YEX0"/>
<dbReference type="InterPro" id="IPR009056">
    <property type="entry name" value="Cyt_c-like_dom"/>
</dbReference>
<evidence type="ECO:0000256" key="2">
    <source>
        <dbReference type="ARBA" id="ARBA00006488"/>
    </source>
</evidence>
<reference evidence="12 13" key="1">
    <citation type="submission" date="2019-04" db="EMBL/GenBank/DDBJ databases">
        <title>Annotation for the trematode Fasciola gigantica.</title>
        <authorList>
            <person name="Choi Y.-J."/>
        </authorList>
    </citation>
    <scope>NUCLEOTIDE SEQUENCE [LARGE SCALE GENOMIC DNA]</scope>
    <source>
        <strain evidence="12">Uganda_cow_1</strain>
    </source>
</reference>
<keyword evidence="5 8" id="KW-0479">Metal-binding</keyword>
<keyword evidence="4 8" id="KW-0349">Heme</keyword>
<comment type="subcellular location">
    <subcellularLocation>
        <location evidence="1">Mitochondrion intermembrane space</location>
    </subcellularLocation>
</comment>
<keyword evidence="10" id="KW-0496">Mitochondrion</keyword>
<dbReference type="PROSITE" id="PS51007">
    <property type="entry name" value="CYTC"/>
    <property type="match status" value="1"/>
</dbReference>